<evidence type="ECO:0000313" key="2">
    <source>
        <dbReference type="Proteomes" id="UP000319212"/>
    </source>
</evidence>
<reference evidence="1 2" key="1">
    <citation type="journal article" date="2019" name="Environ. Microbiol.">
        <title>Species interactions and distinct microbial communities in high Arctic permafrost affected cryosols are associated with the CH4 and CO2 gas fluxes.</title>
        <authorList>
            <person name="Altshuler I."/>
            <person name="Hamel J."/>
            <person name="Turney S."/>
            <person name="Magnuson E."/>
            <person name="Levesque R."/>
            <person name="Greer C."/>
            <person name="Whyte L.G."/>
        </authorList>
    </citation>
    <scope>NUCLEOTIDE SEQUENCE [LARGE SCALE GENOMIC DNA]</scope>
    <source>
        <strain evidence="1 2">S06.C</strain>
    </source>
</reference>
<name>A0A502DWI8_9BURK</name>
<protein>
    <submittedName>
        <fullName evidence="1">Uncharacterized protein</fullName>
    </submittedName>
</protein>
<dbReference type="AlphaFoldDB" id="A0A502DWI8"/>
<dbReference type="OrthoDB" id="5984353at2"/>
<dbReference type="Proteomes" id="UP000319212">
    <property type="component" value="Unassembled WGS sequence"/>
</dbReference>
<evidence type="ECO:0000313" key="1">
    <source>
        <dbReference type="EMBL" id="TPG28530.1"/>
    </source>
</evidence>
<dbReference type="EMBL" id="RCZI01000002">
    <property type="protein sequence ID" value="TPG28530.1"/>
    <property type="molecule type" value="Genomic_DNA"/>
</dbReference>
<accession>A0A502DWI8</accession>
<gene>
    <name evidence="1" type="ORF">EAH82_06910</name>
</gene>
<sequence length="186" mass="19380">MTGAAGMAQATPAIELAGLDLPALVQGAQQVSGRGCPAVRARKPAALERPWRSVVTAVSMRCAALDGPDGKPDARTEAIATLRPGAAVLQGVPVVALRHSASWAHDDQQYVLAAAYSDIATRMGAYIKARCLSQANAGGVVEGQCTAVHEEGGQGLFMRTSELGGLWLRPDPDDAHRTVLAEAWSE</sequence>
<comment type="caution">
    <text evidence="1">The sequence shown here is derived from an EMBL/GenBank/DDBJ whole genome shotgun (WGS) entry which is preliminary data.</text>
</comment>
<organism evidence="1 2">
    <name type="scientific">Variovorax guangxiensis</name>
    <dbReference type="NCBI Taxonomy" id="1775474"/>
    <lineage>
        <taxon>Bacteria</taxon>
        <taxon>Pseudomonadati</taxon>
        <taxon>Pseudomonadota</taxon>
        <taxon>Betaproteobacteria</taxon>
        <taxon>Burkholderiales</taxon>
        <taxon>Comamonadaceae</taxon>
        <taxon>Variovorax</taxon>
    </lineage>
</organism>
<proteinExistence type="predicted"/>